<organism evidence="2 3">
    <name type="scientific">Inhella proteolytica</name>
    <dbReference type="NCBI Taxonomy" id="2795029"/>
    <lineage>
        <taxon>Bacteria</taxon>
        <taxon>Pseudomonadati</taxon>
        <taxon>Pseudomonadota</taxon>
        <taxon>Betaproteobacteria</taxon>
        <taxon>Burkholderiales</taxon>
        <taxon>Sphaerotilaceae</taxon>
        <taxon>Inhella</taxon>
    </lineage>
</organism>
<protein>
    <submittedName>
        <fullName evidence="2">Uncharacterized protein</fullName>
    </submittedName>
</protein>
<keyword evidence="3" id="KW-1185">Reference proteome</keyword>
<comment type="caution">
    <text evidence="2">The sequence shown here is derived from an EMBL/GenBank/DDBJ whole genome shotgun (WGS) entry which is preliminary data.</text>
</comment>
<evidence type="ECO:0000256" key="1">
    <source>
        <dbReference type="SAM" id="SignalP"/>
    </source>
</evidence>
<feature type="signal peptide" evidence="1">
    <location>
        <begin position="1"/>
        <end position="20"/>
    </location>
</feature>
<gene>
    <name evidence="2" type="ORF">I7X39_20840</name>
</gene>
<feature type="chain" id="PRO_5036674886" evidence="1">
    <location>
        <begin position="21"/>
        <end position="125"/>
    </location>
</feature>
<keyword evidence="1" id="KW-0732">Signal</keyword>
<name>A0A931J4A8_9BURK</name>
<dbReference type="AlphaFoldDB" id="A0A931J4A8"/>
<dbReference type="RefSeq" id="WP_198113187.1">
    <property type="nucleotide sequence ID" value="NZ_JAEDAK010000021.1"/>
</dbReference>
<evidence type="ECO:0000313" key="2">
    <source>
        <dbReference type="EMBL" id="MBH9579351.1"/>
    </source>
</evidence>
<dbReference type="Proteomes" id="UP000613266">
    <property type="component" value="Unassembled WGS sequence"/>
</dbReference>
<accession>A0A931J4A8</accession>
<reference evidence="2" key="1">
    <citation type="submission" date="2020-12" db="EMBL/GenBank/DDBJ databases">
        <title>The genome sequence of Inhella sp. 1Y17.</title>
        <authorList>
            <person name="Liu Y."/>
        </authorList>
    </citation>
    <scope>NUCLEOTIDE SEQUENCE</scope>
    <source>
        <strain evidence="2">1Y17</strain>
    </source>
</reference>
<sequence>MTFRTPALLIATLLSLAAHAEPAPRQDLLAQCPALAEQIPELLATAKQELGTEAEVKVLLHLDGQGVQQVEAVSGPRRYLSRVRTALQGQDCRSATPQRQLLTIRFQEPRAEAPHTRLAAASTPR</sequence>
<proteinExistence type="predicted"/>
<evidence type="ECO:0000313" key="3">
    <source>
        <dbReference type="Proteomes" id="UP000613266"/>
    </source>
</evidence>
<dbReference type="EMBL" id="JAEDAK010000021">
    <property type="protein sequence ID" value="MBH9579351.1"/>
    <property type="molecule type" value="Genomic_DNA"/>
</dbReference>